<dbReference type="Proteomes" id="UP000012227">
    <property type="component" value="Unassembled WGS sequence"/>
</dbReference>
<evidence type="ECO:0000313" key="1">
    <source>
        <dbReference type="EMBL" id="EMY68275.1"/>
    </source>
</evidence>
<proteinExistence type="predicted"/>
<dbReference type="AlphaFoldDB" id="N1W480"/>
<name>N1W480_9LEPT</name>
<reference evidence="1 2" key="1">
    <citation type="submission" date="2013-03" db="EMBL/GenBank/DDBJ databases">
        <authorList>
            <person name="Harkins D.M."/>
            <person name="Durkin A.S."/>
            <person name="Brinkac L.M."/>
            <person name="Haft D.H."/>
            <person name="Selengut J.D."/>
            <person name="Sanka R."/>
            <person name="DePew J."/>
            <person name="Purushe J."/>
            <person name="Galloway R.L."/>
            <person name="Vinetz J.M."/>
            <person name="Sutton G.G."/>
            <person name="Nierman W.C."/>
            <person name="Fouts D.E."/>
        </authorList>
    </citation>
    <scope>NUCLEOTIDE SEQUENCE [LARGE SCALE GENOMIC DNA]</scope>
    <source>
        <strain evidence="1 2">Waz Holland</strain>
    </source>
</reference>
<gene>
    <name evidence="1" type="ORF">LEP1GSC199_0903</name>
</gene>
<comment type="caution">
    <text evidence="1">The sequence shown here is derived from an EMBL/GenBank/DDBJ whole genome shotgun (WGS) entry which is preliminary data.</text>
</comment>
<dbReference type="RefSeq" id="WP_002989539.1">
    <property type="nucleotide sequence ID" value="NZ_AOGY02000072.1"/>
</dbReference>
<accession>N1W480</accession>
<protein>
    <recommendedName>
        <fullName evidence="3">Lipoprotein</fullName>
    </recommendedName>
</protein>
<evidence type="ECO:0008006" key="3">
    <source>
        <dbReference type="Google" id="ProtNLM"/>
    </source>
</evidence>
<dbReference type="EMBL" id="AOGY02000072">
    <property type="protein sequence ID" value="EMY68275.1"/>
    <property type="molecule type" value="Genomic_DNA"/>
</dbReference>
<sequence>MKHLLVAIPLFLVSCVSGPRDIKTVTYPIPHGRKILFVNISSPVFYDSYAEEREVNLLILEKLEELGYSIVVSEKVWEDPKVPIIPKDNIEIFQRNLSHTSVEERPRIQVWKERAEKIGASDVFLFRYHFSLEHKIKQIRMFWIHFEKKEVIRFDWNWNPEDPIPFHESIQHITGVKNEKPD</sequence>
<evidence type="ECO:0000313" key="2">
    <source>
        <dbReference type="Proteomes" id="UP000012227"/>
    </source>
</evidence>
<organism evidence="1 2">
    <name type="scientific">Leptospira vanthielii serovar Holland str. Waz Holland = ATCC 700522</name>
    <dbReference type="NCBI Taxonomy" id="1218591"/>
    <lineage>
        <taxon>Bacteria</taxon>
        <taxon>Pseudomonadati</taxon>
        <taxon>Spirochaetota</taxon>
        <taxon>Spirochaetia</taxon>
        <taxon>Leptospirales</taxon>
        <taxon>Leptospiraceae</taxon>
        <taxon>Leptospira</taxon>
    </lineage>
</organism>
<dbReference type="PROSITE" id="PS51257">
    <property type="entry name" value="PROKAR_LIPOPROTEIN"/>
    <property type="match status" value="1"/>
</dbReference>
<dbReference type="STRING" id="1218591.LEP1GSC199_0903"/>